<dbReference type="Proteomes" id="UP000298636">
    <property type="component" value="Chromosome"/>
</dbReference>
<keyword evidence="4" id="KW-0067">ATP-binding</keyword>
<dbReference type="InterPro" id="IPR012675">
    <property type="entry name" value="Beta-grasp_dom_sf"/>
</dbReference>
<dbReference type="InterPro" id="IPR013029">
    <property type="entry name" value="YchF_C"/>
</dbReference>
<dbReference type="SUPFAM" id="SSF52540">
    <property type="entry name" value="P-loop containing nucleoside triphosphate hydrolases"/>
    <property type="match status" value="1"/>
</dbReference>
<dbReference type="Gene3D" id="3.10.20.30">
    <property type="match status" value="1"/>
</dbReference>
<dbReference type="GO" id="GO:0005737">
    <property type="term" value="C:cytoplasm"/>
    <property type="evidence" value="ECO:0007669"/>
    <property type="project" value="TreeGrafter"/>
</dbReference>
<dbReference type="PRINTS" id="PR00326">
    <property type="entry name" value="GTP1OBG"/>
</dbReference>
<reference evidence="8 9" key="1">
    <citation type="submission" date="2018-10" db="EMBL/GenBank/DDBJ databases">
        <title>Comparative functional genomics of the obligate endosymbiont Buchnera aphidicola.</title>
        <authorList>
            <person name="Chong R.A."/>
        </authorList>
    </citation>
    <scope>NUCLEOTIDE SEQUENCE [LARGE SCALE GENOMIC DNA]</scope>
    <source>
        <strain evidence="8 9">Ssp</strain>
    </source>
</reference>
<evidence type="ECO:0000259" key="6">
    <source>
        <dbReference type="PROSITE" id="PS51710"/>
    </source>
</evidence>
<gene>
    <name evidence="8" type="primary">ychF</name>
    <name evidence="8" type="ORF">D9V79_00660</name>
</gene>
<organism evidence="8 9">
    <name type="scientific">Buchnera aphidicola</name>
    <name type="common">Stegophylla sp.</name>
    <dbReference type="NCBI Taxonomy" id="2315800"/>
    <lineage>
        <taxon>Bacteria</taxon>
        <taxon>Pseudomonadati</taxon>
        <taxon>Pseudomonadota</taxon>
        <taxon>Gammaproteobacteria</taxon>
        <taxon>Enterobacterales</taxon>
        <taxon>Erwiniaceae</taxon>
        <taxon>Buchnera</taxon>
    </lineage>
</organism>
<evidence type="ECO:0000256" key="4">
    <source>
        <dbReference type="ARBA" id="ARBA00022840"/>
    </source>
</evidence>
<sequence>MGFKCGIIGLPNVGKSTLFNVLTKSCIPAKNFMFCTIKPNIGFAPVYDDRLQKISEIISPKKIVHTFIELVDVAGLVQGASTGYGLGNQFLSDIRKTDAIFHVIRCFIDDNIPHINNVIQPIDDIETINLELMLSDLSICTKILLLINKKHNKTVYDIKKINILENCCRCLNDHMLLTHLNLNSEEIKLIDEYNFLTLKPMLYIANISQCNGNNVYLNELLQFSVYNNISVIPICILDKYNTSELNLIIEKGYNLLNLRTFFTVGKNEVRSWAIQKNSTILEASKKIHTDFYRGFIRAKVIAYKDFIKYKKYSTIQEFGKLRFEGKSYIVQDGDIIHFLFNV</sequence>
<feature type="domain" description="OBG-type G" evidence="6">
    <location>
        <begin position="3"/>
        <end position="254"/>
    </location>
</feature>
<dbReference type="PROSITE" id="PS51710">
    <property type="entry name" value="G_OBG"/>
    <property type="match status" value="1"/>
</dbReference>
<dbReference type="InterPro" id="IPR012676">
    <property type="entry name" value="TGS-like"/>
</dbReference>
<evidence type="ECO:0000313" key="9">
    <source>
        <dbReference type="Proteomes" id="UP000298636"/>
    </source>
</evidence>
<proteinExistence type="predicted"/>
<evidence type="ECO:0000259" key="7">
    <source>
        <dbReference type="PROSITE" id="PS51880"/>
    </source>
</evidence>
<accession>A0A4D6YA75</accession>
<dbReference type="PROSITE" id="PS51880">
    <property type="entry name" value="TGS"/>
    <property type="match status" value="1"/>
</dbReference>
<evidence type="ECO:0000256" key="3">
    <source>
        <dbReference type="ARBA" id="ARBA00022741"/>
    </source>
</evidence>
<evidence type="ECO:0000256" key="1">
    <source>
        <dbReference type="ARBA" id="ARBA00001946"/>
    </source>
</evidence>
<dbReference type="SUPFAM" id="SSF81271">
    <property type="entry name" value="TGS-like"/>
    <property type="match status" value="1"/>
</dbReference>
<evidence type="ECO:0000256" key="2">
    <source>
        <dbReference type="ARBA" id="ARBA00022723"/>
    </source>
</evidence>
<comment type="cofactor">
    <cofactor evidence="1">
        <name>Mg(2+)</name>
        <dbReference type="ChEBI" id="CHEBI:18420"/>
    </cofactor>
</comment>
<evidence type="ECO:0000256" key="5">
    <source>
        <dbReference type="ARBA" id="ARBA00022842"/>
    </source>
</evidence>
<dbReference type="InterPro" id="IPR004095">
    <property type="entry name" value="TGS"/>
</dbReference>
<keyword evidence="9" id="KW-1185">Reference proteome</keyword>
<dbReference type="GO" id="GO:0005524">
    <property type="term" value="F:ATP binding"/>
    <property type="evidence" value="ECO:0007669"/>
    <property type="project" value="UniProtKB-KW"/>
</dbReference>
<dbReference type="InterPro" id="IPR023192">
    <property type="entry name" value="TGS-like_dom_sf"/>
</dbReference>
<feature type="domain" description="TGS" evidence="7">
    <location>
        <begin position="257"/>
        <end position="340"/>
    </location>
</feature>
<dbReference type="GO" id="GO:0046872">
    <property type="term" value="F:metal ion binding"/>
    <property type="evidence" value="ECO:0007669"/>
    <property type="project" value="UniProtKB-KW"/>
</dbReference>
<name>A0A4D6YA75_9GAMM</name>
<dbReference type="FunFam" id="3.10.20.30:FF:000001">
    <property type="entry name" value="Ribosome-binding ATPase YchF"/>
    <property type="match status" value="1"/>
</dbReference>
<dbReference type="OrthoDB" id="9810373at2"/>
<dbReference type="Gene3D" id="1.10.150.300">
    <property type="entry name" value="TGS-like domain"/>
    <property type="match status" value="1"/>
</dbReference>
<dbReference type="PANTHER" id="PTHR23305">
    <property type="entry name" value="OBG GTPASE FAMILY"/>
    <property type="match status" value="1"/>
</dbReference>
<dbReference type="InterPro" id="IPR006073">
    <property type="entry name" value="GTP-bd"/>
</dbReference>
<evidence type="ECO:0000313" key="8">
    <source>
        <dbReference type="EMBL" id="QCI26319.1"/>
    </source>
</evidence>
<dbReference type="GO" id="GO:0016887">
    <property type="term" value="F:ATP hydrolysis activity"/>
    <property type="evidence" value="ECO:0007669"/>
    <property type="project" value="InterPro"/>
</dbReference>
<keyword evidence="2" id="KW-0479">Metal-binding</keyword>
<dbReference type="Pfam" id="PF01926">
    <property type="entry name" value="MMR_HSR1"/>
    <property type="match status" value="1"/>
</dbReference>
<dbReference type="InterPro" id="IPR004396">
    <property type="entry name" value="ATPase_YchF/OLA1"/>
</dbReference>
<dbReference type="EMBL" id="CP032998">
    <property type="protein sequence ID" value="QCI26319.1"/>
    <property type="molecule type" value="Genomic_DNA"/>
</dbReference>
<dbReference type="InterPro" id="IPR031167">
    <property type="entry name" value="G_OBG"/>
</dbReference>
<dbReference type="PANTHER" id="PTHR23305:SF18">
    <property type="entry name" value="OBG-TYPE G DOMAIN-CONTAINING PROTEIN"/>
    <property type="match status" value="1"/>
</dbReference>
<dbReference type="RefSeq" id="WP_158351704.1">
    <property type="nucleotide sequence ID" value="NZ_CP032998.1"/>
</dbReference>
<dbReference type="CDD" id="cd04867">
    <property type="entry name" value="TGS_YchF_OLA1"/>
    <property type="match status" value="1"/>
</dbReference>
<dbReference type="Gene3D" id="3.40.50.300">
    <property type="entry name" value="P-loop containing nucleotide triphosphate hydrolases"/>
    <property type="match status" value="1"/>
</dbReference>
<dbReference type="InterPro" id="IPR027417">
    <property type="entry name" value="P-loop_NTPase"/>
</dbReference>
<keyword evidence="3" id="KW-0547">Nucleotide-binding</keyword>
<keyword evidence="5" id="KW-0460">Magnesium</keyword>
<dbReference type="GO" id="GO:0005525">
    <property type="term" value="F:GTP binding"/>
    <property type="evidence" value="ECO:0007669"/>
    <property type="project" value="InterPro"/>
</dbReference>
<dbReference type="Pfam" id="PF06071">
    <property type="entry name" value="YchF-GTPase_C"/>
    <property type="match status" value="1"/>
</dbReference>
<dbReference type="AlphaFoldDB" id="A0A4D6YA75"/>
<protein>
    <submittedName>
        <fullName evidence="8">Redox-regulated ATPase YchF</fullName>
    </submittedName>
</protein>
<dbReference type="PIRSF" id="PIRSF006641">
    <property type="entry name" value="CHP00092"/>
    <property type="match status" value="1"/>
</dbReference>